<dbReference type="SUPFAM" id="SSF52540">
    <property type="entry name" value="P-loop containing nucleoside triphosphate hydrolases"/>
    <property type="match status" value="1"/>
</dbReference>
<dbReference type="RefSeq" id="WP_369183665.1">
    <property type="nucleotide sequence ID" value="NZ_CP163445.1"/>
</dbReference>
<reference evidence="2" key="1">
    <citation type="submission" date="2024-07" db="EMBL/GenBank/DDBJ databases">
        <authorList>
            <person name="Yu S.T."/>
        </authorList>
    </citation>
    <scope>NUCLEOTIDE SEQUENCE</scope>
    <source>
        <strain evidence="2">Y1</strain>
    </source>
</reference>
<dbReference type="EMBL" id="CP163445">
    <property type="protein sequence ID" value="XDQ80105.1"/>
    <property type="molecule type" value="Genomic_DNA"/>
</dbReference>
<dbReference type="GO" id="GO:0005524">
    <property type="term" value="F:ATP binding"/>
    <property type="evidence" value="ECO:0007669"/>
    <property type="project" value="UniProtKB-KW"/>
</dbReference>
<sequence>MSAKDKDGKGPSQASLLVELARSRYELVMSEDGRPYGVQIGGPAVVMPLRGKAGLRSRLSLEFTDANAGQVPSQSALADAMTVLEGLAGKVDPVPVHLRVAGGPGRIVLDLGTADGRCVLVTPDGWTVEARSPVLFRRSGTMAPMPEPVRGKDGLAELRGLLNMDDSGFHRLVAWLVAAWIPHIPHPVLTFKGEQGTGKSKAAQTVINLVDPSPATKRSQPRDVKAWATQAFNSWALCLDNVSAIQPWLSDTLCKAVTGDGIIDRALYTDDDVVVLSFRRVLAMTTIDAGALAGDLAERMFLLDLQLISEEQRRTEEELDATFGEARPAIIGSLLDLLVKVLKVLPTVKLERKPRMADFARVLAAVDQIQGWTTLKDYTSTSENTYADALEGDPFGSAVAEFADQQASWSGTAGRLLELLPPPDGFHPKWPKDATRVSGQLKRLAPILRSVGISYDDSKRSNDRKRTRLITLTRDPGISASAPSAASATRFEQGELADADPNPSVRTASGQRPQPPRADAADAHADAENTAASATRTPADQRRNPSADATDTADAVLQAISGQRPPCTTCGHPLDPVLTTIGATKHPTC</sequence>
<keyword evidence="2" id="KW-0067">ATP-binding</keyword>
<feature type="compositionally biased region" description="Low complexity" evidence="1">
    <location>
        <begin position="479"/>
        <end position="488"/>
    </location>
</feature>
<organism evidence="2">
    <name type="scientific">Streptomyces sp. Y1</name>
    <dbReference type="NCBI Taxonomy" id="3238634"/>
    <lineage>
        <taxon>Bacteria</taxon>
        <taxon>Bacillati</taxon>
        <taxon>Actinomycetota</taxon>
        <taxon>Actinomycetes</taxon>
        <taxon>Kitasatosporales</taxon>
        <taxon>Streptomycetaceae</taxon>
        <taxon>Streptomyces</taxon>
    </lineage>
</organism>
<keyword evidence="2" id="KW-0547">Nucleotide-binding</keyword>
<feature type="region of interest" description="Disordered" evidence="1">
    <location>
        <begin position="455"/>
        <end position="551"/>
    </location>
</feature>
<dbReference type="InterPro" id="IPR027417">
    <property type="entry name" value="P-loop_NTPase"/>
</dbReference>
<accession>A0AB39TLQ2</accession>
<protein>
    <submittedName>
        <fullName evidence="2">ATP-binding protein</fullName>
    </submittedName>
</protein>
<evidence type="ECO:0000256" key="1">
    <source>
        <dbReference type="SAM" id="MobiDB-lite"/>
    </source>
</evidence>
<dbReference type="AlphaFoldDB" id="A0AB39TLQ2"/>
<proteinExistence type="predicted"/>
<name>A0AB39TLQ2_9ACTN</name>
<gene>
    <name evidence="2" type="ORF">AB2U05_17400</name>
</gene>
<evidence type="ECO:0000313" key="2">
    <source>
        <dbReference type="EMBL" id="XDQ80105.1"/>
    </source>
</evidence>